<feature type="region of interest" description="Disordered" evidence="6">
    <location>
        <begin position="99"/>
        <end position="126"/>
    </location>
</feature>
<dbReference type="Proteomes" id="UP000326838">
    <property type="component" value="Unassembled WGS sequence"/>
</dbReference>
<keyword evidence="3 7" id="KW-0812">Transmembrane</keyword>
<dbReference type="GO" id="GO:0005886">
    <property type="term" value="C:plasma membrane"/>
    <property type="evidence" value="ECO:0007669"/>
    <property type="project" value="UniProtKB-SubCell"/>
</dbReference>
<evidence type="ECO:0000313" key="10">
    <source>
        <dbReference type="Proteomes" id="UP000326838"/>
    </source>
</evidence>
<keyword evidence="10" id="KW-1185">Reference proteome</keyword>
<feature type="transmembrane region" description="Helical" evidence="7">
    <location>
        <begin position="38"/>
        <end position="57"/>
    </location>
</feature>
<evidence type="ECO:0000256" key="5">
    <source>
        <dbReference type="ARBA" id="ARBA00023136"/>
    </source>
</evidence>
<comment type="subcellular location">
    <subcellularLocation>
        <location evidence="1">Cell membrane</location>
        <topology evidence="1">Multi-pass membrane protein</topology>
    </subcellularLocation>
</comment>
<keyword evidence="2" id="KW-1003">Cell membrane</keyword>
<accession>A0A5N0TKD4</accession>
<dbReference type="EMBL" id="VYUY01000009">
    <property type="protein sequence ID" value="KAA9133789.1"/>
    <property type="molecule type" value="Genomic_DNA"/>
</dbReference>
<reference evidence="10" key="1">
    <citation type="submission" date="2019-09" db="EMBL/GenBank/DDBJ databases">
        <title>Mumia zhuanghuii sp. nov. isolated from the intestinal contents of plateau pika (Ochotona curzoniae) in the Qinghai-Tibet plateau of China.</title>
        <authorList>
            <person name="Tian Z."/>
        </authorList>
    </citation>
    <scope>NUCLEOTIDE SEQUENCE [LARGE SCALE GENOMIC DNA]</scope>
    <source>
        <strain evidence="10">L-033</strain>
    </source>
</reference>
<name>A0A5N0TKD4_9MICO</name>
<evidence type="ECO:0000259" key="8">
    <source>
        <dbReference type="Pfam" id="PF13396"/>
    </source>
</evidence>
<evidence type="ECO:0000313" key="9">
    <source>
        <dbReference type="EMBL" id="KAA9133789.1"/>
    </source>
</evidence>
<keyword evidence="5 7" id="KW-0472">Membrane</keyword>
<dbReference type="Pfam" id="PF13396">
    <property type="entry name" value="PLDc_N"/>
    <property type="match status" value="1"/>
</dbReference>
<comment type="caution">
    <text evidence="9">The sequence shown here is derived from an EMBL/GenBank/DDBJ whole genome shotgun (WGS) entry which is preliminary data.</text>
</comment>
<evidence type="ECO:0000256" key="3">
    <source>
        <dbReference type="ARBA" id="ARBA00022692"/>
    </source>
</evidence>
<evidence type="ECO:0000256" key="2">
    <source>
        <dbReference type="ARBA" id="ARBA00022475"/>
    </source>
</evidence>
<gene>
    <name evidence="9" type="ORF">F6B40_08545</name>
</gene>
<dbReference type="RefSeq" id="WP_150893097.1">
    <property type="nucleotide sequence ID" value="NZ_VYUY01000009.1"/>
</dbReference>
<evidence type="ECO:0000256" key="7">
    <source>
        <dbReference type="SAM" id="Phobius"/>
    </source>
</evidence>
<feature type="compositionally biased region" description="Acidic residues" evidence="6">
    <location>
        <begin position="99"/>
        <end position="108"/>
    </location>
</feature>
<evidence type="ECO:0000256" key="4">
    <source>
        <dbReference type="ARBA" id="ARBA00022989"/>
    </source>
</evidence>
<proteinExistence type="predicted"/>
<organism evidence="9 10">
    <name type="scientific">Microbacterium caowuchunii</name>
    <dbReference type="NCBI Taxonomy" id="2614638"/>
    <lineage>
        <taxon>Bacteria</taxon>
        <taxon>Bacillati</taxon>
        <taxon>Actinomycetota</taxon>
        <taxon>Actinomycetes</taxon>
        <taxon>Micrococcales</taxon>
        <taxon>Microbacteriaceae</taxon>
        <taxon>Microbacterium</taxon>
    </lineage>
</organism>
<evidence type="ECO:0000256" key="6">
    <source>
        <dbReference type="SAM" id="MobiDB-lite"/>
    </source>
</evidence>
<evidence type="ECO:0000256" key="1">
    <source>
        <dbReference type="ARBA" id="ARBA00004651"/>
    </source>
</evidence>
<dbReference type="AlphaFoldDB" id="A0A5N0TKD4"/>
<dbReference type="InterPro" id="IPR027379">
    <property type="entry name" value="CLS_N"/>
</dbReference>
<feature type="domain" description="Cardiolipin synthase N-terminal" evidence="8">
    <location>
        <begin position="14"/>
        <end position="59"/>
    </location>
</feature>
<sequence length="126" mass="13894">MARLLLILALVAVVLWVYSVVDCALQPATRHRGVSKGAWMAIVILLPVVGGLLWFVVGRGRRSSAPVRRAPDDDPQFLRTIGSISDQDERIRRLEEELAQLDAEEDPDAGPTAPHRPSDDDDTRTS</sequence>
<keyword evidence="4 7" id="KW-1133">Transmembrane helix</keyword>
<protein>
    <submittedName>
        <fullName evidence="9">PLDc_N domain-containing protein</fullName>
    </submittedName>
</protein>